<dbReference type="EMBL" id="FRAB01000090">
    <property type="protein sequence ID" value="SHL25732.1"/>
    <property type="molecule type" value="Genomic_DNA"/>
</dbReference>
<dbReference type="AlphaFoldDB" id="A0A1M6Z5R1"/>
<evidence type="ECO:0000256" key="8">
    <source>
        <dbReference type="HAMAP-Rule" id="MF_00242"/>
    </source>
</evidence>
<dbReference type="SUPFAM" id="SSF55909">
    <property type="entry name" value="Pentein"/>
    <property type="match status" value="1"/>
</dbReference>
<organism evidence="10 11">
    <name type="scientific">Paraburkholderia terricola</name>
    <dbReference type="NCBI Taxonomy" id="169427"/>
    <lineage>
        <taxon>Bacteria</taxon>
        <taxon>Pseudomonadati</taxon>
        <taxon>Pseudomonadota</taxon>
        <taxon>Betaproteobacteria</taxon>
        <taxon>Burkholderiales</taxon>
        <taxon>Burkholderiaceae</taxon>
        <taxon>Paraburkholderia</taxon>
    </lineage>
</organism>
<dbReference type="InterPro" id="IPR003876">
    <property type="entry name" value="Arg_deiminase"/>
</dbReference>
<evidence type="ECO:0000256" key="4">
    <source>
        <dbReference type="ARBA" id="ARBA00022490"/>
    </source>
</evidence>
<keyword evidence="5 8" id="KW-0056">Arginine metabolism</keyword>
<dbReference type="PANTHER" id="PTHR47271:SF3">
    <property type="entry name" value="ARGININE DEIMINASE"/>
    <property type="match status" value="1"/>
</dbReference>
<evidence type="ECO:0000256" key="6">
    <source>
        <dbReference type="ARBA" id="ARBA00022801"/>
    </source>
</evidence>
<keyword evidence="6 8" id="KW-0378">Hydrolase</keyword>
<feature type="active site" description="Amidino-cysteine intermediate" evidence="8 9">
    <location>
        <position position="395"/>
    </location>
</feature>
<evidence type="ECO:0000256" key="3">
    <source>
        <dbReference type="ARBA" id="ARBA00010206"/>
    </source>
</evidence>
<gene>
    <name evidence="8" type="primary">arcA</name>
    <name evidence="10" type="ORF">SAMN05192548_10904</name>
</gene>
<comment type="similarity">
    <text evidence="3 8">Belongs to the arginine deiminase family.</text>
</comment>
<evidence type="ECO:0000256" key="7">
    <source>
        <dbReference type="ARBA" id="ARBA00049429"/>
    </source>
</evidence>
<dbReference type="Gene3D" id="1.10.3930.10">
    <property type="entry name" value="Arginine deiminase"/>
    <property type="match status" value="1"/>
</dbReference>
<dbReference type="EC" id="3.5.3.6" evidence="8"/>
<evidence type="ECO:0000256" key="2">
    <source>
        <dbReference type="ARBA" id="ARBA00005213"/>
    </source>
</evidence>
<name>A0A1M6Z5R1_9BURK</name>
<comment type="subcellular location">
    <subcellularLocation>
        <location evidence="1 8">Cytoplasm</location>
    </subcellularLocation>
</comment>
<evidence type="ECO:0000313" key="10">
    <source>
        <dbReference type="EMBL" id="SHL25732.1"/>
    </source>
</evidence>
<dbReference type="PRINTS" id="PR01466">
    <property type="entry name" value="ARGDEIMINASE"/>
</dbReference>
<dbReference type="Pfam" id="PF02274">
    <property type="entry name" value="ADI"/>
    <property type="match status" value="1"/>
</dbReference>
<dbReference type="PIRSF" id="PIRSF006356">
    <property type="entry name" value="Arg_deiminase"/>
    <property type="match status" value="1"/>
</dbReference>
<evidence type="ECO:0000313" key="11">
    <source>
        <dbReference type="Proteomes" id="UP000184395"/>
    </source>
</evidence>
<dbReference type="RefSeq" id="WP_073432951.1">
    <property type="nucleotide sequence ID" value="NZ_CADFGY010000034.1"/>
</dbReference>
<accession>A0A1M6Z5R1</accession>
<dbReference type="GO" id="GO:0019546">
    <property type="term" value="P:L-arginine deiminase pathway"/>
    <property type="evidence" value="ECO:0007669"/>
    <property type="project" value="TreeGrafter"/>
</dbReference>
<dbReference type="PANTHER" id="PTHR47271">
    <property type="entry name" value="ARGININE DEIMINASE"/>
    <property type="match status" value="1"/>
</dbReference>
<dbReference type="GO" id="GO:0005737">
    <property type="term" value="C:cytoplasm"/>
    <property type="evidence" value="ECO:0007669"/>
    <property type="project" value="UniProtKB-SubCell"/>
</dbReference>
<sequence length="405" mass="44345">MTFGVYSEIGPLRKVMVCRPGLAQARLTPANCRELLFDDVLWVSQAKNDHYAFVSTMQEHGVDVLEMHDLLTDILRGREAREWVVERKLAPGTVDDELAAQLRPWLDEMSADELAERLIGGIVRAELPFEPAGLLAQCTPPSGFILPALPNTLFTRDSSCWINDGIVLGSMYWPARQQETLLAAAIYRFHPLFSGGTRIWWGDPDTNHGGATLEGGDVMPLSRDVVLIGMGERTSPQGVAQLARSLFARESVKQVIAAQLPRSRGAMHLDTVFTFCDHDLVTIFPEVVDAIRCTTLRPGSMPGQLDVRPEKAPFLDVVARALGIATLRTVATGGDTWESEREQWDDGNNVIALAPGVVAAYNRNVYTNTLLRKAGVEVITIPSGELGRGRGGGHCMTCPIEHAPL</sequence>
<evidence type="ECO:0000256" key="9">
    <source>
        <dbReference type="PIRSR" id="PIRSR006356-1"/>
    </source>
</evidence>
<keyword evidence="4 8" id="KW-0963">Cytoplasm</keyword>
<dbReference type="STRING" id="169427.SAMN05192548_10904"/>
<dbReference type="OrthoDB" id="9807502at2"/>
<comment type="pathway">
    <text evidence="2 8">Amino-acid degradation; L-arginine degradation via ADI pathway; carbamoyl phosphate from L-arginine: step 1/2.</text>
</comment>
<dbReference type="Gene3D" id="3.75.10.10">
    <property type="entry name" value="L-arginine/glycine Amidinotransferase, Chain A"/>
    <property type="match status" value="1"/>
</dbReference>
<evidence type="ECO:0000256" key="1">
    <source>
        <dbReference type="ARBA" id="ARBA00004496"/>
    </source>
</evidence>
<dbReference type="NCBIfam" id="NF002381">
    <property type="entry name" value="PRK01388.1"/>
    <property type="match status" value="1"/>
</dbReference>
<dbReference type="Proteomes" id="UP000184395">
    <property type="component" value="Unassembled WGS sequence"/>
</dbReference>
<protein>
    <recommendedName>
        <fullName evidence="8">Arginine deiminase</fullName>
        <shortName evidence="8">ADI</shortName>
        <ecNumber evidence="8">3.5.3.6</ecNumber>
    </recommendedName>
    <alternativeName>
        <fullName evidence="8">Arginine dihydrolase</fullName>
        <shortName evidence="8">AD</shortName>
    </alternativeName>
</protein>
<reference evidence="10 11" key="1">
    <citation type="submission" date="2016-11" db="EMBL/GenBank/DDBJ databases">
        <authorList>
            <person name="Jaros S."/>
            <person name="Januszkiewicz K."/>
            <person name="Wedrychowicz H."/>
        </authorList>
    </citation>
    <scope>NUCLEOTIDE SEQUENCE [LARGE SCALE GENOMIC DNA]</scope>
    <source>
        <strain evidence="10 11">LMG 20594</strain>
    </source>
</reference>
<evidence type="ECO:0000256" key="5">
    <source>
        <dbReference type="ARBA" id="ARBA00022503"/>
    </source>
</evidence>
<dbReference type="GO" id="GO:0016990">
    <property type="term" value="F:arginine deiminase activity"/>
    <property type="evidence" value="ECO:0007669"/>
    <property type="project" value="UniProtKB-UniRule"/>
</dbReference>
<dbReference type="HAMAP" id="MF_00242">
    <property type="entry name" value="Arg_deiminase"/>
    <property type="match status" value="1"/>
</dbReference>
<dbReference type="UniPathway" id="UPA00254">
    <property type="reaction ID" value="UER00364"/>
</dbReference>
<proteinExistence type="inferred from homology"/>
<comment type="catalytic activity">
    <reaction evidence="7 8">
        <text>L-arginine + H2O = L-citrulline + NH4(+)</text>
        <dbReference type="Rhea" id="RHEA:19597"/>
        <dbReference type="ChEBI" id="CHEBI:15377"/>
        <dbReference type="ChEBI" id="CHEBI:28938"/>
        <dbReference type="ChEBI" id="CHEBI:32682"/>
        <dbReference type="ChEBI" id="CHEBI:57743"/>
        <dbReference type="EC" id="3.5.3.6"/>
    </reaction>
</comment>